<dbReference type="Pfam" id="PF00291">
    <property type="entry name" value="PALP"/>
    <property type="match status" value="1"/>
</dbReference>
<dbReference type="Proteomes" id="UP001432027">
    <property type="component" value="Unassembled WGS sequence"/>
</dbReference>
<keyword evidence="4" id="KW-0808">Transferase</keyword>
<dbReference type="InterPro" id="IPR001926">
    <property type="entry name" value="TrpB-like_PALP"/>
</dbReference>
<dbReference type="InterPro" id="IPR050214">
    <property type="entry name" value="Cys_Synth/Cystath_Beta-Synth"/>
</dbReference>
<comment type="similarity">
    <text evidence="2">Belongs to the cysteine synthase/cystathionine beta-synthase family.</text>
</comment>
<keyword evidence="5" id="KW-0663">Pyridoxal phosphate</keyword>
<dbReference type="GO" id="GO:0016740">
    <property type="term" value="F:transferase activity"/>
    <property type="evidence" value="ECO:0007669"/>
    <property type="project" value="UniProtKB-KW"/>
</dbReference>
<gene>
    <name evidence="8" type="ORF">PENTCL1PPCAC_6277</name>
</gene>
<evidence type="ECO:0000256" key="5">
    <source>
        <dbReference type="ARBA" id="ARBA00022898"/>
    </source>
</evidence>
<reference evidence="8" key="1">
    <citation type="submission" date="2023-10" db="EMBL/GenBank/DDBJ databases">
        <title>Genome assembly of Pristionchus species.</title>
        <authorList>
            <person name="Yoshida K."/>
            <person name="Sommer R.J."/>
        </authorList>
    </citation>
    <scope>NUCLEOTIDE SEQUENCE</scope>
    <source>
        <strain evidence="8">RS0144</strain>
    </source>
</reference>
<comment type="caution">
    <text evidence="8">The sequence shown here is derived from an EMBL/GenBank/DDBJ whole genome shotgun (WGS) entry which is preliminary data.</text>
</comment>
<dbReference type="AlphaFoldDB" id="A0AAV5SL75"/>
<keyword evidence="9" id="KW-1185">Reference proteome</keyword>
<dbReference type="EMBL" id="BTSX01000002">
    <property type="protein sequence ID" value="GMS84102.1"/>
    <property type="molecule type" value="Genomic_DNA"/>
</dbReference>
<organism evidence="8 9">
    <name type="scientific">Pristionchus entomophagus</name>
    <dbReference type="NCBI Taxonomy" id="358040"/>
    <lineage>
        <taxon>Eukaryota</taxon>
        <taxon>Metazoa</taxon>
        <taxon>Ecdysozoa</taxon>
        <taxon>Nematoda</taxon>
        <taxon>Chromadorea</taxon>
        <taxon>Rhabditida</taxon>
        <taxon>Rhabditina</taxon>
        <taxon>Diplogasteromorpha</taxon>
        <taxon>Diplogasteroidea</taxon>
        <taxon>Neodiplogasteridae</taxon>
        <taxon>Pristionchus</taxon>
    </lineage>
</organism>
<evidence type="ECO:0000256" key="2">
    <source>
        <dbReference type="ARBA" id="ARBA00007103"/>
    </source>
</evidence>
<name>A0AAV5SL75_9BILA</name>
<feature type="domain" description="Tryptophan synthase beta chain-like PALP" evidence="7">
    <location>
        <begin position="4"/>
        <end position="166"/>
    </location>
</feature>
<proteinExistence type="inferred from homology"/>
<evidence type="ECO:0000256" key="6">
    <source>
        <dbReference type="ARBA" id="ARBA00023192"/>
    </source>
</evidence>
<accession>A0AAV5SL75</accession>
<evidence type="ECO:0000256" key="3">
    <source>
        <dbReference type="ARBA" id="ARBA00022605"/>
    </source>
</evidence>
<dbReference type="GO" id="GO:0006535">
    <property type="term" value="P:cysteine biosynthetic process from serine"/>
    <property type="evidence" value="ECO:0007669"/>
    <property type="project" value="UniProtKB-ARBA"/>
</dbReference>
<keyword evidence="6" id="KW-0198">Cysteine biosynthesis</keyword>
<sequence length="210" mass="22593">MVERARLVTQSHPDFYWINQFGNPANVEAHYRTTGPEIWRQTGGKVDIICFGAGSARTVTGTGKYLREMKPETEIFVVEPAESSVISGFPPDNHKIAGIGAGFIPDNLNREQLTGVIRIESEAAIAMAKGLATEEAILAGISSGANILACLELASKPENAGKLIVTSINSCGERYLSTALYSDIKSTADSMPFQSLEESIETAKKLLNNS</sequence>
<evidence type="ECO:0000256" key="1">
    <source>
        <dbReference type="ARBA" id="ARBA00001933"/>
    </source>
</evidence>
<evidence type="ECO:0000256" key="4">
    <source>
        <dbReference type="ARBA" id="ARBA00022679"/>
    </source>
</evidence>
<evidence type="ECO:0000313" key="9">
    <source>
        <dbReference type="Proteomes" id="UP001432027"/>
    </source>
</evidence>
<protein>
    <recommendedName>
        <fullName evidence="7">Tryptophan synthase beta chain-like PALP domain-containing protein</fullName>
    </recommendedName>
</protein>
<evidence type="ECO:0000313" key="8">
    <source>
        <dbReference type="EMBL" id="GMS84102.1"/>
    </source>
</evidence>
<dbReference type="FunFam" id="3.40.50.1100:FF:000006">
    <property type="entry name" value="Cysteine synthase"/>
    <property type="match status" value="1"/>
</dbReference>
<dbReference type="SUPFAM" id="SSF53686">
    <property type="entry name" value="Tryptophan synthase beta subunit-like PLP-dependent enzymes"/>
    <property type="match status" value="1"/>
</dbReference>
<dbReference type="Gene3D" id="3.40.50.1100">
    <property type="match status" value="1"/>
</dbReference>
<evidence type="ECO:0000259" key="7">
    <source>
        <dbReference type="Pfam" id="PF00291"/>
    </source>
</evidence>
<comment type="cofactor">
    <cofactor evidence="1">
        <name>pyridoxal 5'-phosphate</name>
        <dbReference type="ChEBI" id="CHEBI:597326"/>
    </cofactor>
</comment>
<dbReference type="InterPro" id="IPR036052">
    <property type="entry name" value="TrpB-like_PALP_sf"/>
</dbReference>
<keyword evidence="3" id="KW-0028">Amino-acid biosynthesis</keyword>
<dbReference type="PANTHER" id="PTHR10314">
    <property type="entry name" value="CYSTATHIONINE BETA-SYNTHASE"/>
    <property type="match status" value="1"/>
</dbReference>
<dbReference type="CDD" id="cd01561">
    <property type="entry name" value="CBS_like"/>
    <property type="match status" value="1"/>
</dbReference>